<dbReference type="EMBL" id="MLJW01000635">
    <property type="protein sequence ID" value="OIQ84225.1"/>
    <property type="molecule type" value="Genomic_DNA"/>
</dbReference>
<evidence type="ECO:0000313" key="9">
    <source>
        <dbReference type="EMBL" id="OIQ84225.1"/>
    </source>
</evidence>
<reference evidence="9" key="1">
    <citation type="submission" date="2016-10" db="EMBL/GenBank/DDBJ databases">
        <title>Sequence of Gallionella enrichment culture.</title>
        <authorList>
            <person name="Poehlein A."/>
            <person name="Muehling M."/>
            <person name="Daniel R."/>
        </authorList>
    </citation>
    <scope>NUCLEOTIDE SEQUENCE</scope>
</reference>
<sequence>MNAASAGHPGPALDSAGRQLDQVRLVGISAIGHHGVFEHERREGQTFRADVVAHLDTRRAAATDDLAHTLHYGVLAEQIAGVLSGEPVDLIETVAERIAATVLAHTQVVAVDVAVHKPQPDTALILVVQDNLAKGASGQAVQNMNLMFGMPETTGLGAPALLP</sequence>
<dbReference type="NCBIfam" id="TIGR00526">
    <property type="entry name" value="folB_dom"/>
    <property type="match status" value="1"/>
</dbReference>
<comment type="catalytic activity">
    <reaction evidence="1">
        <text>7,8-dihydroneopterin = 6-hydroxymethyl-7,8-dihydropterin + glycolaldehyde</text>
        <dbReference type="Rhea" id="RHEA:10540"/>
        <dbReference type="ChEBI" id="CHEBI:17001"/>
        <dbReference type="ChEBI" id="CHEBI:17071"/>
        <dbReference type="ChEBI" id="CHEBI:44841"/>
        <dbReference type="EC" id="4.1.2.25"/>
    </reaction>
</comment>
<dbReference type="PANTHER" id="PTHR42844:SF1">
    <property type="entry name" value="DIHYDRONEOPTERIN ALDOLASE 1-RELATED"/>
    <property type="match status" value="1"/>
</dbReference>
<dbReference type="InterPro" id="IPR006157">
    <property type="entry name" value="FolB_dom"/>
</dbReference>
<accession>A0A1J5QL12</accession>
<dbReference type="Gene3D" id="3.30.1130.10">
    <property type="match status" value="1"/>
</dbReference>
<dbReference type="GO" id="GO:0004150">
    <property type="term" value="F:dihydroneopterin aldolase activity"/>
    <property type="evidence" value="ECO:0007669"/>
    <property type="project" value="UniProtKB-EC"/>
</dbReference>
<dbReference type="SUPFAM" id="SSF55620">
    <property type="entry name" value="Tetrahydrobiopterin biosynthesis enzymes-like"/>
    <property type="match status" value="1"/>
</dbReference>
<comment type="caution">
    <text evidence="9">The sequence shown here is derived from an EMBL/GenBank/DDBJ whole genome shotgun (WGS) entry which is preliminary data.</text>
</comment>
<feature type="domain" description="Dihydroneopterin aldolase/epimerase" evidence="8">
    <location>
        <begin position="23"/>
        <end position="128"/>
    </location>
</feature>
<dbReference type="EC" id="4.1.2.25" evidence="4"/>
<comment type="pathway">
    <text evidence="2">Cofactor biosynthesis; tetrahydrofolate biosynthesis; 2-amino-4-hydroxy-6-hydroxymethyl-7,8-dihydropteridine diphosphate from 7,8-dihydroneopterin triphosphate: step 3/4.</text>
</comment>
<keyword evidence="5" id="KW-0289">Folate biosynthesis</keyword>
<dbReference type="PANTHER" id="PTHR42844">
    <property type="entry name" value="DIHYDRONEOPTERIN ALDOLASE 1-RELATED"/>
    <property type="match status" value="1"/>
</dbReference>
<comment type="similarity">
    <text evidence="3">Belongs to the DHNA family.</text>
</comment>
<evidence type="ECO:0000256" key="3">
    <source>
        <dbReference type="ARBA" id="ARBA00005708"/>
    </source>
</evidence>
<dbReference type="AlphaFoldDB" id="A0A1J5QL12"/>
<proteinExistence type="inferred from homology"/>
<dbReference type="GO" id="GO:0046656">
    <property type="term" value="P:folic acid biosynthetic process"/>
    <property type="evidence" value="ECO:0007669"/>
    <property type="project" value="UniProtKB-KW"/>
</dbReference>
<dbReference type="CDD" id="cd00534">
    <property type="entry name" value="DHNA_DHNTPE"/>
    <property type="match status" value="1"/>
</dbReference>
<dbReference type="InterPro" id="IPR043133">
    <property type="entry name" value="GTP-CH-I_C/QueF"/>
</dbReference>
<dbReference type="SMART" id="SM00905">
    <property type="entry name" value="FolB"/>
    <property type="match status" value="1"/>
</dbReference>
<evidence type="ECO:0000256" key="2">
    <source>
        <dbReference type="ARBA" id="ARBA00005013"/>
    </source>
</evidence>
<organism evidence="9">
    <name type="scientific">mine drainage metagenome</name>
    <dbReference type="NCBI Taxonomy" id="410659"/>
    <lineage>
        <taxon>unclassified sequences</taxon>
        <taxon>metagenomes</taxon>
        <taxon>ecological metagenomes</taxon>
    </lineage>
</organism>
<name>A0A1J5QL12_9ZZZZ</name>
<evidence type="ECO:0000256" key="1">
    <source>
        <dbReference type="ARBA" id="ARBA00001353"/>
    </source>
</evidence>
<gene>
    <name evidence="9" type="primary">folB_12</name>
    <name evidence="9" type="ORF">GALL_339580</name>
</gene>
<protein>
    <recommendedName>
        <fullName evidence="4">dihydroneopterin aldolase</fullName>
        <ecNumber evidence="4">4.1.2.25</ecNumber>
    </recommendedName>
    <alternativeName>
        <fullName evidence="7">7,8-dihydroneopterin aldolase</fullName>
    </alternativeName>
</protein>
<evidence type="ECO:0000256" key="7">
    <source>
        <dbReference type="ARBA" id="ARBA00032903"/>
    </source>
</evidence>
<evidence type="ECO:0000259" key="8">
    <source>
        <dbReference type="SMART" id="SM00905"/>
    </source>
</evidence>
<keyword evidence="6 9" id="KW-0456">Lyase</keyword>
<evidence type="ECO:0000256" key="5">
    <source>
        <dbReference type="ARBA" id="ARBA00022909"/>
    </source>
</evidence>
<dbReference type="InterPro" id="IPR006156">
    <property type="entry name" value="Dihydroneopterin_aldolase"/>
</dbReference>
<dbReference type="GO" id="GO:0005737">
    <property type="term" value="C:cytoplasm"/>
    <property type="evidence" value="ECO:0007669"/>
    <property type="project" value="TreeGrafter"/>
</dbReference>
<evidence type="ECO:0000256" key="6">
    <source>
        <dbReference type="ARBA" id="ARBA00023239"/>
    </source>
</evidence>
<dbReference type="Pfam" id="PF02152">
    <property type="entry name" value="FolB"/>
    <property type="match status" value="1"/>
</dbReference>
<evidence type="ECO:0000256" key="4">
    <source>
        <dbReference type="ARBA" id="ARBA00013043"/>
    </source>
</evidence>
<dbReference type="NCBIfam" id="TIGR00525">
    <property type="entry name" value="folB"/>
    <property type="match status" value="1"/>
</dbReference>